<dbReference type="Proteomes" id="UP000830055">
    <property type="component" value="Chromosome"/>
</dbReference>
<keyword evidence="1" id="KW-0802">TPR repeat</keyword>
<dbReference type="Pfam" id="PF03783">
    <property type="entry name" value="CsgG"/>
    <property type="match status" value="1"/>
</dbReference>
<name>A0ABM7W570_9BACT</name>
<evidence type="ECO:0000313" key="4">
    <source>
        <dbReference type="Proteomes" id="UP000830055"/>
    </source>
</evidence>
<feature type="chain" id="PRO_5045626765" description="Tetratricopeptide repeat protein" evidence="2">
    <location>
        <begin position="26"/>
        <end position="426"/>
    </location>
</feature>
<evidence type="ECO:0000313" key="3">
    <source>
        <dbReference type="EMBL" id="BDD86059.1"/>
    </source>
</evidence>
<organism evidence="3 4">
    <name type="scientific">Desulfofustis limnaeus</name>
    <dbReference type="NCBI Taxonomy" id="2740163"/>
    <lineage>
        <taxon>Bacteria</taxon>
        <taxon>Pseudomonadati</taxon>
        <taxon>Thermodesulfobacteriota</taxon>
        <taxon>Desulfobulbia</taxon>
        <taxon>Desulfobulbales</taxon>
        <taxon>Desulfocapsaceae</taxon>
        <taxon>Desulfofustis</taxon>
    </lineage>
</organism>
<proteinExistence type="predicted"/>
<protein>
    <recommendedName>
        <fullName evidence="5">Tetratricopeptide repeat protein</fullName>
    </recommendedName>
</protein>
<dbReference type="PROSITE" id="PS50005">
    <property type="entry name" value="TPR"/>
    <property type="match status" value="1"/>
</dbReference>
<sequence>MKHRSLFRFLCSSVLFLYVSSTAQAGQVITPDDRTWAKEALSRQTQPAAAESSKSIAILNFHNRTGQKRLDALQKGLALLVINDLAKIDSVTVIERTKMQAVIDAMQTGTGGSGLLDDSAALTAGKALQAYYMVNGAVTEGALEQLEASAALIDVPFGNRIDLPTSAGPEQEFYRIQKDVTFHVIDALNIYLPPQLRRSLEVPSSASTTALLAFFLGVDHSDHGEYRQAAEMYTRALAEDPTLDLAREALQELEDLNLLAVAVEAPVTEEPEPIPAPQEKSEMSTGMKTGLAVAAVAGGVALLAAAGGGGSGGGDDTPPPPANDNPTVAIDQTNVTCGEDAVVFTFSEPMDTRFGYAESSDSSFTVNGSWLDVQHYRASWSGLDTFCSDTDAPESVRLTLTNFQAEDGAPLSGQTSFTLEFEDMTL</sequence>
<feature type="repeat" description="TPR" evidence="1">
    <location>
        <begin position="210"/>
        <end position="243"/>
    </location>
</feature>
<evidence type="ECO:0000256" key="2">
    <source>
        <dbReference type="SAM" id="SignalP"/>
    </source>
</evidence>
<reference evidence="3 4" key="1">
    <citation type="submission" date="2022-01" db="EMBL/GenBank/DDBJ databases">
        <title>Desulfofustis limnae sp. nov., a novel mesophilic sulfate-reducing bacterium isolated from marsh soil.</title>
        <authorList>
            <person name="Watanabe M."/>
            <person name="Takahashi A."/>
            <person name="Kojima H."/>
            <person name="Fukui M."/>
        </authorList>
    </citation>
    <scope>NUCLEOTIDE SEQUENCE [LARGE SCALE GENOMIC DNA]</scope>
    <source>
        <strain evidence="3 4">PPLL</strain>
    </source>
</reference>
<dbReference type="InterPro" id="IPR019734">
    <property type="entry name" value="TPR_rpt"/>
</dbReference>
<evidence type="ECO:0000256" key="1">
    <source>
        <dbReference type="PROSITE-ProRule" id="PRU00339"/>
    </source>
</evidence>
<feature type="signal peptide" evidence="2">
    <location>
        <begin position="1"/>
        <end position="25"/>
    </location>
</feature>
<accession>A0ABM7W570</accession>
<dbReference type="RefSeq" id="WP_284153162.1">
    <property type="nucleotide sequence ID" value="NZ_AP025516.1"/>
</dbReference>
<gene>
    <name evidence="3" type="ORF">DPPLL_04240</name>
</gene>
<dbReference type="Gene3D" id="3.40.50.10610">
    <property type="entry name" value="ABC-type transport auxiliary lipoprotein component"/>
    <property type="match status" value="1"/>
</dbReference>
<keyword evidence="4" id="KW-1185">Reference proteome</keyword>
<evidence type="ECO:0008006" key="5">
    <source>
        <dbReference type="Google" id="ProtNLM"/>
    </source>
</evidence>
<keyword evidence="2" id="KW-0732">Signal</keyword>
<dbReference type="InterPro" id="IPR005534">
    <property type="entry name" value="Curli_assmbl/transp-comp_CsgG"/>
</dbReference>
<dbReference type="EMBL" id="AP025516">
    <property type="protein sequence ID" value="BDD86059.1"/>
    <property type="molecule type" value="Genomic_DNA"/>
</dbReference>